<proteinExistence type="inferred from homology"/>
<keyword evidence="2" id="KW-0805">Transcription regulation</keyword>
<evidence type="ECO:0000313" key="5">
    <source>
        <dbReference type="EMBL" id="GGT91702.1"/>
    </source>
</evidence>
<evidence type="ECO:0000313" key="4">
    <source>
        <dbReference type="EMBL" id="BBD71951.1"/>
    </source>
</evidence>
<keyword evidence="4" id="KW-0238">DNA-binding</keyword>
<reference evidence="5" key="4">
    <citation type="submission" date="2020-09" db="EMBL/GenBank/DDBJ databases">
        <authorList>
            <person name="Sun Q."/>
            <person name="Ohkuma M."/>
        </authorList>
    </citation>
    <scope>NUCLEOTIDE SEQUENCE</scope>
    <source>
        <strain evidence="5">JCM 31740</strain>
    </source>
</reference>
<keyword evidence="1 2" id="KW-0804">Transcription</keyword>
<dbReference type="EMBL" id="BMQS01000005">
    <property type="protein sequence ID" value="GGT91702.1"/>
    <property type="molecule type" value="Genomic_DNA"/>
</dbReference>
<keyword evidence="2" id="KW-0479">Metal-binding</keyword>
<feature type="binding site" evidence="2">
    <location>
        <position position="11"/>
    </location>
    <ligand>
        <name>Zn(2+)</name>
        <dbReference type="ChEBI" id="CHEBI:29105"/>
    </ligand>
</feature>
<sequence length="67" mass="7305">MMSSRASLKACRNCRALLPSDQNKCPVCGGESFANEWRGVLIVFSEKSELGSAAGALRPWRYAVSLK</sequence>
<dbReference type="EMBL" id="AP018553">
    <property type="protein sequence ID" value="BBD71951.1"/>
    <property type="molecule type" value="Genomic_DNA"/>
</dbReference>
<dbReference type="Proteomes" id="UP000616143">
    <property type="component" value="Unassembled WGS sequence"/>
</dbReference>
<feature type="binding site" evidence="2">
    <location>
        <position position="25"/>
    </location>
    <ligand>
        <name>Zn(2+)</name>
        <dbReference type="ChEBI" id="CHEBI:29105"/>
    </ligand>
</feature>
<reference evidence="5" key="1">
    <citation type="journal article" date="2014" name="Int. J. Syst. Evol. Microbiol.">
        <title>Complete genome sequence of Corynebacterium casei LMG S-19264T (=DSM 44701T), isolated from a smear-ripened cheese.</title>
        <authorList>
            <consortium name="US DOE Joint Genome Institute (JGI-PGF)"/>
            <person name="Walter F."/>
            <person name="Albersmeier A."/>
            <person name="Kalinowski J."/>
            <person name="Ruckert C."/>
        </authorList>
    </citation>
    <scope>NUCLEOTIDE SEQUENCE</scope>
    <source>
        <strain evidence="5">JCM 31740</strain>
    </source>
</reference>
<dbReference type="KEGG" id="sacd:HS1genome_0340"/>
<dbReference type="InterPro" id="IPR007178">
    <property type="entry name" value="Spt4_arch"/>
</dbReference>
<dbReference type="InterPro" id="IPR029040">
    <property type="entry name" value="RPABC4/Spt4"/>
</dbReference>
<dbReference type="Pfam" id="PF06093">
    <property type="entry name" value="Spt4"/>
    <property type="match status" value="1"/>
</dbReference>
<evidence type="ECO:0000259" key="3">
    <source>
        <dbReference type="SMART" id="SM01389"/>
    </source>
</evidence>
<dbReference type="InterPro" id="IPR038589">
    <property type="entry name" value="Spt4_dom_sf"/>
</dbReference>
<keyword evidence="2" id="KW-0862">Zinc</keyword>
<comment type="subunit">
    <text evidence="2">Heterodimer composed of Spt4 and Spt5.</text>
</comment>
<dbReference type="PANTHER" id="PTHR40704:SF1">
    <property type="entry name" value="TRANSCRIPTION ELONGATION FACTOR SPT4"/>
    <property type="match status" value="1"/>
</dbReference>
<dbReference type="GO" id="GO:0006355">
    <property type="term" value="P:regulation of DNA-templated transcription"/>
    <property type="evidence" value="ECO:0007669"/>
    <property type="project" value="UniProtKB-UniRule"/>
</dbReference>
<dbReference type="SMART" id="SM01389">
    <property type="entry name" value="Spt4"/>
    <property type="match status" value="1"/>
</dbReference>
<organism evidence="4 6">
    <name type="scientific">Sulfodiicoccus acidiphilus</name>
    <dbReference type="NCBI Taxonomy" id="1670455"/>
    <lineage>
        <taxon>Archaea</taxon>
        <taxon>Thermoproteota</taxon>
        <taxon>Thermoprotei</taxon>
        <taxon>Sulfolobales</taxon>
        <taxon>Sulfolobaceae</taxon>
        <taxon>Sulfodiicoccus</taxon>
    </lineage>
</organism>
<evidence type="ECO:0000313" key="6">
    <source>
        <dbReference type="Proteomes" id="UP000276741"/>
    </source>
</evidence>
<evidence type="ECO:0000256" key="1">
    <source>
        <dbReference type="ARBA" id="ARBA00023163"/>
    </source>
</evidence>
<dbReference type="NCBIfam" id="NF041664">
    <property type="entry name" value="RNAP_arch_Epp"/>
    <property type="match status" value="1"/>
</dbReference>
<dbReference type="Gene3D" id="2.20.28.90">
    <property type="match status" value="1"/>
</dbReference>
<evidence type="ECO:0000256" key="2">
    <source>
        <dbReference type="HAMAP-Rule" id="MF_00949"/>
    </source>
</evidence>
<reference evidence="4" key="3">
    <citation type="journal article" date="2019" name="BMC Res. Notes">
        <title>Complete genome sequence of the Sulfodiicoccus acidiphilus strain HS-1T, the first crenarchaeon that lacks polB3, isolated from an acidic hot spring in Ohwaku-dani, Hakone, Japan.</title>
        <authorList>
            <person name="Sakai H.D."/>
            <person name="Kurosawa N."/>
        </authorList>
    </citation>
    <scope>NUCLEOTIDE SEQUENCE</scope>
    <source>
        <strain evidence="4">HS-1</strain>
    </source>
</reference>
<reference evidence="6" key="2">
    <citation type="submission" date="2018-04" db="EMBL/GenBank/DDBJ databases">
        <title>Complete genome sequence of Sulfodiicoccus acidiphilus strain HS-1.</title>
        <authorList>
            <person name="Sakai H.D."/>
            <person name="Kurosawa N."/>
        </authorList>
    </citation>
    <scope>NUCLEOTIDE SEQUENCE [LARGE SCALE GENOMIC DNA]</scope>
    <source>
        <strain evidence="6">HS-1</strain>
    </source>
</reference>
<gene>
    <name evidence="2" type="primary">spt4</name>
    <name evidence="5" type="ORF">GCM10007116_06780</name>
    <name evidence="4" type="ORF">HS1genome_0340</name>
</gene>
<dbReference type="GO" id="GO:0008270">
    <property type="term" value="F:zinc ion binding"/>
    <property type="evidence" value="ECO:0007669"/>
    <property type="project" value="UniProtKB-UniRule"/>
</dbReference>
<comment type="function">
    <text evidence="2">Stimulates transcription elongation.</text>
</comment>
<comment type="similarity">
    <text evidence="2">Belongs to the archaeal Spt4 family.</text>
</comment>
<feature type="binding site" evidence="2">
    <location>
        <position position="28"/>
    </location>
    <ligand>
        <name>Zn(2+)</name>
        <dbReference type="ChEBI" id="CHEBI:29105"/>
    </ligand>
</feature>
<name>A0A348B199_9CREN</name>
<accession>A0A348B199</accession>
<dbReference type="PANTHER" id="PTHR40704">
    <property type="entry name" value="TRANSCRIPTION ELONGATION FACTOR SPT4"/>
    <property type="match status" value="1"/>
</dbReference>
<dbReference type="InterPro" id="IPR022800">
    <property type="entry name" value="Spt4/RpoE2_Znf"/>
</dbReference>
<protein>
    <recommendedName>
        <fullName evidence="2">Transcription elongation factor Spt4</fullName>
    </recommendedName>
</protein>
<dbReference type="Proteomes" id="UP000276741">
    <property type="component" value="Chromosome"/>
</dbReference>
<dbReference type="SUPFAM" id="SSF63393">
    <property type="entry name" value="RNA polymerase subunits"/>
    <property type="match status" value="1"/>
</dbReference>
<feature type="domain" description="Spt4/RpoE2 zinc finger" evidence="3">
    <location>
        <begin position="8"/>
        <end position="67"/>
    </location>
</feature>
<dbReference type="AlphaFoldDB" id="A0A348B199"/>
<dbReference type="GO" id="GO:0003677">
    <property type="term" value="F:DNA binding"/>
    <property type="evidence" value="ECO:0007669"/>
    <property type="project" value="UniProtKB-KW"/>
</dbReference>
<dbReference type="HAMAP" id="MF_00949">
    <property type="entry name" value="Spt4_arch"/>
    <property type="match status" value="1"/>
</dbReference>
<keyword evidence="6" id="KW-1185">Reference proteome</keyword>
<feature type="binding site" evidence="2">
    <location>
        <position position="14"/>
    </location>
    <ligand>
        <name>Zn(2+)</name>
        <dbReference type="ChEBI" id="CHEBI:29105"/>
    </ligand>
</feature>